<gene>
    <name evidence="2" type="ORF">C6357_14835</name>
</gene>
<keyword evidence="1" id="KW-0472">Membrane</keyword>
<dbReference type="EMBL" id="PVRR01000003">
    <property type="protein sequence ID" value="PRT39923.1"/>
    <property type="molecule type" value="Genomic_DNA"/>
</dbReference>
<keyword evidence="1" id="KW-0812">Transmembrane</keyword>
<proteinExistence type="predicted"/>
<accession>A0ABX5DXI6</accession>
<organism evidence="2 3">
    <name type="scientific">Bacillus wiedmannii</name>
    <dbReference type="NCBI Taxonomy" id="1890302"/>
    <lineage>
        <taxon>Bacteria</taxon>
        <taxon>Bacillati</taxon>
        <taxon>Bacillota</taxon>
        <taxon>Bacilli</taxon>
        <taxon>Bacillales</taxon>
        <taxon>Bacillaceae</taxon>
        <taxon>Bacillus</taxon>
        <taxon>Bacillus cereus group</taxon>
    </lineage>
</organism>
<keyword evidence="3" id="KW-1185">Reference proteome</keyword>
<reference evidence="2 3" key="1">
    <citation type="submission" date="2018-03" db="EMBL/GenBank/DDBJ databases">
        <title>Genotypic and phenotypic analysis of antagonistic Bacillus spp. isolated from rhizosphere soil of plants in Tibet.</title>
        <authorList>
            <person name="Borriss R."/>
            <person name="Lasch P."/>
            <person name="Wu L."/>
            <person name="Wu H."/>
            <person name="Gao X."/>
        </authorList>
    </citation>
    <scope>NUCLEOTIDE SEQUENCE [LARGE SCALE GENOMIC DNA]</scope>
    <source>
        <strain evidence="2 3">NMSW16</strain>
    </source>
</reference>
<comment type="caution">
    <text evidence="2">The sequence shown here is derived from an EMBL/GenBank/DDBJ whole genome shotgun (WGS) entry which is preliminary data.</text>
</comment>
<dbReference type="Proteomes" id="UP000239236">
    <property type="component" value="Unassembled WGS sequence"/>
</dbReference>
<evidence type="ECO:0000313" key="3">
    <source>
        <dbReference type="Proteomes" id="UP000239236"/>
    </source>
</evidence>
<feature type="transmembrane region" description="Helical" evidence="1">
    <location>
        <begin position="12"/>
        <end position="31"/>
    </location>
</feature>
<keyword evidence="1" id="KW-1133">Transmembrane helix</keyword>
<protein>
    <submittedName>
        <fullName evidence="2">Uncharacterized protein</fullName>
    </submittedName>
</protein>
<evidence type="ECO:0000256" key="1">
    <source>
        <dbReference type="SAM" id="Phobius"/>
    </source>
</evidence>
<sequence length="62" mass="7256">MTDKDKIVDNVIAIFFFPILFPPLICLLLLYNKITENSVYISCNNLKNLYNTLQTSFRGYTF</sequence>
<name>A0ABX5DXI6_9BACI</name>
<evidence type="ECO:0000313" key="2">
    <source>
        <dbReference type="EMBL" id="PRT39923.1"/>
    </source>
</evidence>